<evidence type="ECO:0000313" key="2">
    <source>
        <dbReference type="EMBL" id="CAK0867494.1"/>
    </source>
</evidence>
<evidence type="ECO:0000313" key="3">
    <source>
        <dbReference type="Proteomes" id="UP001189429"/>
    </source>
</evidence>
<reference evidence="2" key="1">
    <citation type="submission" date="2023-10" db="EMBL/GenBank/DDBJ databases">
        <authorList>
            <person name="Chen Y."/>
            <person name="Shah S."/>
            <person name="Dougan E. K."/>
            <person name="Thang M."/>
            <person name="Chan C."/>
        </authorList>
    </citation>
    <scope>NUCLEOTIDE SEQUENCE [LARGE SCALE GENOMIC DNA]</scope>
</reference>
<keyword evidence="3" id="KW-1185">Reference proteome</keyword>
<comment type="caution">
    <text evidence="2">The sequence shown here is derived from an EMBL/GenBank/DDBJ whole genome shotgun (WGS) entry which is preliminary data.</text>
</comment>
<proteinExistence type="predicted"/>
<protein>
    <submittedName>
        <fullName evidence="2">Uncharacterized protein</fullName>
    </submittedName>
</protein>
<sequence length="119" mass="12676">MTVLLPQHLVLAEHLARQRRGALAALFFSRAARPAAVSVQCCGAPRGRPPPERTLSERMGGEAGGCQGRLRRSPICPPRTALSEVCFFNPAGPPGPALCSMLPAVRFHFAARSSFSSPI</sequence>
<accession>A0ABN9V6H7</accession>
<evidence type="ECO:0000256" key="1">
    <source>
        <dbReference type="SAM" id="MobiDB-lite"/>
    </source>
</evidence>
<name>A0ABN9V6H7_9DINO</name>
<feature type="region of interest" description="Disordered" evidence="1">
    <location>
        <begin position="47"/>
        <end position="67"/>
    </location>
</feature>
<organism evidence="2 3">
    <name type="scientific">Prorocentrum cordatum</name>
    <dbReference type="NCBI Taxonomy" id="2364126"/>
    <lineage>
        <taxon>Eukaryota</taxon>
        <taxon>Sar</taxon>
        <taxon>Alveolata</taxon>
        <taxon>Dinophyceae</taxon>
        <taxon>Prorocentrales</taxon>
        <taxon>Prorocentraceae</taxon>
        <taxon>Prorocentrum</taxon>
    </lineage>
</organism>
<feature type="compositionally biased region" description="Basic and acidic residues" evidence="1">
    <location>
        <begin position="49"/>
        <end position="60"/>
    </location>
</feature>
<dbReference type="Proteomes" id="UP001189429">
    <property type="component" value="Unassembled WGS sequence"/>
</dbReference>
<dbReference type="EMBL" id="CAUYUJ010016649">
    <property type="protein sequence ID" value="CAK0867494.1"/>
    <property type="molecule type" value="Genomic_DNA"/>
</dbReference>
<gene>
    <name evidence="2" type="ORF">PCOR1329_LOCUS54419</name>
</gene>